<protein>
    <recommendedName>
        <fullName evidence="3">Plasmid related protein</fullName>
    </recommendedName>
</protein>
<organism evidence="1 2">
    <name type="scientific">Candidatus Pullichristensenella stercorigallinarum</name>
    <dbReference type="NCBI Taxonomy" id="2840909"/>
    <lineage>
        <taxon>Bacteria</taxon>
        <taxon>Bacillati</taxon>
        <taxon>Bacillota</taxon>
        <taxon>Clostridia</taxon>
        <taxon>Candidatus Pullichristensenella</taxon>
    </lineage>
</organism>
<proteinExistence type="predicted"/>
<dbReference type="AlphaFoldDB" id="A0A9D1CXF9"/>
<name>A0A9D1CXF9_9FIRM</name>
<evidence type="ECO:0000313" key="1">
    <source>
        <dbReference type="EMBL" id="HIQ84097.1"/>
    </source>
</evidence>
<comment type="caution">
    <text evidence="1">The sequence shown here is derived from an EMBL/GenBank/DDBJ whole genome shotgun (WGS) entry which is preliminary data.</text>
</comment>
<gene>
    <name evidence="1" type="ORF">IAA52_13485</name>
</gene>
<sequence>MKLGQIVATRGVVGLMRENNDFAAFVHRAFQRYLRADWGELCESDRKLNDRALAHGGDRILAAYTHPAHPEWKIWIITEWDGSATTLLFPDEY</sequence>
<evidence type="ECO:0008006" key="3">
    <source>
        <dbReference type="Google" id="ProtNLM"/>
    </source>
</evidence>
<reference evidence="1" key="2">
    <citation type="journal article" date="2021" name="PeerJ">
        <title>Extensive microbial diversity within the chicken gut microbiome revealed by metagenomics and culture.</title>
        <authorList>
            <person name="Gilroy R."/>
            <person name="Ravi A."/>
            <person name="Getino M."/>
            <person name="Pursley I."/>
            <person name="Horton D.L."/>
            <person name="Alikhan N.F."/>
            <person name="Baker D."/>
            <person name="Gharbi K."/>
            <person name="Hall N."/>
            <person name="Watson M."/>
            <person name="Adriaenssens E.M."/>
            <person name="Foster-Nyarko E."/>
            <person name="Jarju S."/>
            <person name="Secka A."/>
            <person name="Antonio M."/>
            <person name="Oren A."/>
            <person name="Chaudhuri R.R."/>
            <person name="La Ragione R."/>
            <person name="Hildebrand F."/>
            <person name="Pallen M.J."/>
        </authorList>
    </citation>
    <scope>NUCLEOTIDE SEQUENCE</scope>
    <source>
        <strain evidence="1">ChiSjej6B24-2974</strain>
    </source>
</reference>
<evidence type="ECO:0000313" key="2">
    <source>
        <dbReference type="Proteomes" id="UP000824260"/>
    </source>
</evidence>
<reference evidence="1" key="1">
    <citation type="submission" date="2020-10" db="EMBL/GenBank/DDBJ databases">
        <authorList>
            <person name="Gilroy R."/>
        </authorList>
    </citation>
    <scope>NUCLEOTIDE SEQUENCE</scope>
    <source>
        <strain evidence="1">ChiSjej6B24-2974</strain>
    </source>
</reference>
<accession>A0A9D1CXF9</accession>
<dbReference type="EMBL" id="DVFZ01000125">
    <property type="protein sequence ID" value="HIQ84097.1"/>
    <property type="molecule type" value="Genomic_DNA"/>
</dbReference>
<dbReference type="Proteomes" id="UP000824260">
    <property type="component" value="Unassembled WGS sequence"/>
</dbReference>